<feature type="transmembrane region" description="Helical" evidence="8">
    <location>
        <begin position="542"/>
        <end position="565"/>
    </location>
</feature>
<keyword evidence="7 8" id="KW-0472">Membrane</keyword>
<dbReference type="GO" id="GO:0016020">
    <property type="term" value="C:membrane"/>
    <property type="evidence" value="ECO:0007669"/>
    <property type="project" value="UniProtKB-SubCell"/>
</dbReference>
<evidence type="ECO:0000259" key="10">
    <source>
        <dbReference type="PROSITE" id="PS50929"/>
    </source>
</evidence>
<dbReference type="SUPFAM" id="SSF90123">
    <property type="entry name" value="ABC transporter transmembrane region"/>
    <property type="match status" value="1"/>
</dbReference>
<dbReference type="Proteomes" id="UP000289323">
    <property type="component" value="Unassembled WGS sequence"/>
</dbReference>
<name>A0A446BBP0_9PEZI</name>
<dbReference type="Gene3D" id="1.20.1560.10">
    <property type="entry name" value="ABC transporter type 1, transmembrane domain"/>
    <property type="match status" value="2"/>
</dbReference>
<proteinExistence type="predicted"/>
<dbReference type="GO" id="GO:0005524">
    <property type="term" value="F:ATP binding"/>
    <property type="evidence" value="ECO:0007669"/>
    <property type="project" value="UniProtKB-KW"/>
</dbReference>
<feature type="transmembrane region" description="Helical" evidence="8">
    <location>
        <begin position="101"/>
        <end position="123"/>
    </location>
</feature>
<evidence type="ECO:0000256" key="4">
    <source>
        <dbReference type="ARBA" id="ARBA00022741"/>
    </source>
</evidence>
<dbReference type="InterPro" id="IPR003593">
    <property type="entry name" value="AAA+_ATPase"/>
</dbReference>
<dbReference type="EMBL" id="OUUZ01000001">
    <property type="protein sequence ID" value="SPQ19915.1"/>
    <property type="molecule type" value="Genomic_DNA"/>
</dbReference>
<evidence type="ECO:0000256" key="3">
    <source>
        <dbReference type="ARBA" id="ARBA00022692"/>
    </source>
</evidence>
<dbReference type="InterPro" id="IPR017871">
    <property type="entry name" value="ABC_transporter-like_CS"/>
</dbReference>
<feature type="domain" description="ABC transporter" evidence="9">
    <location>
        <begin position="303"/>
        <end position="542"/>
    </location>
</feature>
<keyword evidence="4" id="KW-0547">Nucleotide-binding</keyword>
<dbReference type="Pfam" id="PF00005">
    <property type="entry name" value="ABC_tran"/>
    <property type="match status" value="1"/>
</dbReference>
<dbReference type="Gene3D" id="3.40.50.300">
    <property type="entry name" value="P-loop containing nucleotide triphosphate hydrolases"/>
    <property type="match status" value="1"/>
</dbReference>
<sequence>MVHQETIHLLFATNAGIFLLYLPLRLWELHNSRHRYLLGSQAWLQLAVGAALCLSWFRDLLSPQPEPFFLLSVATSLAAALGLNLLLYLEKRRGCRPSDPATVYLLASVLCDSVALTVPSAAWRPRPARCLLHAALLFLECFTPRAKPHGVPWSGQSPEDNSGILGKLFFAWIIPILLRGYKSLLLSQDLPPLSADLSAKLAREAMLESWNRRANALGIFSPAITLMLFAVGAARRGHALNAETAFTTMAILSMVTHPANMVMTIVPRAVAAFAGFERIQAYLLRPPLLDERRILPGVAGRAGLAINIRDVSLGERQPVLRDVSIRVEYGSLVIVSGPVGSGKSTLLRAILGEIRPTQGSIQLASRRVAYCAQKPWLPNGSIKQAIRGMADGQSDARWYQRVVEACCLSHDLDLLPEGDETQIGSGGLNLSGGQRQRVALARALFARCDIALLDDVFTQFFPAADLNIILDGGGIKAQGSWEAIKHQASCSIFKISLQRPTDGVVSPASPPTFAKLNAQLQVKQEAQADLDRRAGDMGLYRYYFSFVGLLNLALLSVCTLSYSVFVTFPQQWLKLWTESSGQSQVFYVEGLETIRAFGWLGEATDLAATRLEDSQRPEFLLMCLQRWLNLVLDIIAAAVAIGMIAIAVTFRDQISGGQVGVALNIMLVANTTLLRLIESWTNLEVCLGAVARLRALETVTPSESDKKATTFAAPRGGRLKGELSLEMSPQPTTTKPWLCGA</sequence>
<dbReference type="InterPro" id="IPR003439">
    <property type="entry name" value="ABC_transporter-like_ATP-bd"/>
</dbReference>
<evidence type="ECO:0000256" key="7">
    <source>
        <dbReference type="ARBA" id="ARBA00023136"/>
    </source>
</evidence>
<feature type="transmembrane region" description="Helical" evidence="8">
    <location>
        <begin position="69"/>
        <end position="89"/>
    </location>
</feature>
<comment type="subcellular location">
    <subcellularLocation>
        <location evidence="1">Membrane</location>
    </subcellularLocation>
</comment>
<organism evidence="11 12">
    <name type="scientific">Thermothielavioides terrestris</name>
    <dbReference type="NCBI Taxonomy" id="2587410"/>
    <lineage>
        <taxon>Eukaryota</taxon>
        <taxon>Fungi</taxon>
        <taxon>Dikarya</taxon>
        <taxon>Ascomycota</taxon>
        <taxon>Pezizomycotina</taxon>
        <taxon>Sordariomycetes</taxon>
        <taxon>Sordariomycetidae</taxon>
        <taxon>Sordariales</taxon>
        <taxon>Chaetomiaceae</taxon>
        <taxon>Thermothielavioides</taxon>
    </lineage>
</organism>
<accession>A0A446BBP0</accession>
<dbReference type="PANTHER" id="PTHR24223">
    <property type="entry name" value="ATP-BINDING CASSETTE SUB-FAMILY C"/>
    <property type="match status" value="1"/>
</dbReference>
<dbReference type="InterPro" id="IPR011527">
    <property type="entry name" value="ABC1_TM_dom"/>
</dbReference>
<dbReference type="InterPro" id="IPR050173">
    <property type="entry name" value="ABC_transporter_C-like"/>
</dbReference>
<dbReference type="PROSITE" id="PS50929">
    <property type="entry name" value="ABC_TM1F"/>
    <property type="match status" value="1"/>
</dbReference>
<evidence type="ECO:0000259" key="9">
    <source>
        <dbReference type="PROSITE" id="PS50893"/>
    </source>
</evidence>
<reference evidence="11 12" key="1">
    <citation type="submission" date="2018-04" db="EMBL/GenBank/DDBJ databases">
        <authorList>
            <person name="Huttner S."/>
            <person name="Dainat J."/>
        </authorList>
    </citation>
    <scope>NUCLEOTIDE SEQUENCE [LARGE SCALE GENOMIC DNA]</scope>
</reference>
<evidence type="ECO:0000256" key="8">
    <source>
        <dbReference type="SAM" id="Phobius"/>
    </source>
</evidence>
<dbReference type="SUPFAM" id="SSF52540">
    <property type="entry name" value="P-loop containing nucleoside triphosphate hydrolases"/>
    <property type="match status" value="1"/>
</dbReference>
<evidence type="ECO:0000313" key="12">
    <source>
        <dbReference type="Proteomes" id="UP000289323"/>
    </source>
</evidence>
<evidence type="ECO:0000256" key="6">
    <source>
        <dbReference type="ARBA" id="ARBA00022989"/>
    </source>
</evidence>
<feature type="transmembrane region" description="Helical" evidence="8">
    <location>
        <begin position="627"/>
        <end position="650"/>
    </location>
</feature>
<dbReference type="PROSITE" id="PS00211">
    <property type="entry name" value="ABC_TRANSPORTER_1"/>
    <property type="match status" value="1"/>
</dbReference>
<dbReference type="PROSITE" id="PS50893">
    <property type="entry name" value="ABC_TRANSPORTER_2"/>
    <property type="match status" value="1"/>
</dbReference>
<keyword evidence="3 8" id="KW-0812">Transmembrane</keyword>
<evidence type="ECO:0000256" key="2">
    <source>
        <dbReference type="ARBA" id="ARBA00022448"/>
    </source>
</evidence>
<feature type="transmembrane region" description="Helical" evidence="8">
    <location>
        <begin position="6"/>
        <end position="24"/>
    </location>
</feature>
<evidence type="ECO:0000256" key="1">
    <source>
        <dbReference type="ARBA" id="ARBA00004370"/>
    </source>
</evidence>
<evidence type="ECO:0000256" key="5">
    <source>
        <dbReference type="ARBA" id="ARBA00022840"/>
    </source>
</evidence>
<feature type="domain" description="ABC transmembrane type-1" evidence="10">
    <location>
        <begin position="587"/>
        <end position="684"/>
    </location>
</feature>
<evidence type="ECO:0000313" key="11">
    <source>
        <dbReference type="EMBL" id="SPQ19915.1"/>
    </source>
</evidence>
<gene>
    <name evidence="11" type="ORF">TT172_LOCUS2334</name>
</gene>
<keyword evidence="5" id="KW-0067">ATP-binding</keyword>
<dbReference type="InterPro" id="IPR027417">
    <property type="entry name" value="P-loop_NTPase"/>
</dbReference>
<dbReference type="GO" id="GO:0016887">
    <property type="term" value="F:ATP hydrolysis activity"/>
    <property type="evidence" value="ECO:0007669"/>
    <property type="project" value="InterPro"/>
</dbReference>
<dbReference type="PANTHER" id="PTHR24223:SF345">
    <property type="entry name" value="ABC MULTIDRUG TRANSPORTER (EUROFUNG)"/>
    <property type="match status" value="1"/>
</dbReference>
<dbReference type="GO" id="GO:0140359">
    <property type="term" value="F:ABC-type transporter activity"/>
    <property type="evidence" value="ECO:0007669"/>
    <property type="project" value="InterPro"/>
</dbReference>
<keyword evidence="2" id="KW-0813">Transport</keyword>
<dbReference type="AlphaFoldDB" id="A0A446BBP0"/>
<dbReference type="InterPro" id="IPR036640">
    <property type="entry name" value="ABC1_TM_sf"/>
</dbReference>
<dbReference type="SMART" id="SM00382">
    <property type="entry name" value="AAA"/>
    <property type="match status" value="1"/>
</dbReference>
<keyword evidence="6 8" id="KW-1133">Transmembrane helix</keyword>
<protein>
    <submittedName>
        <fullName evidence="11">51cc2167-a2d6-485f-be3e-9f3237f66b65</fullName>
    </submittedName>
</protein>